<comment type="caution">
    <text evidence="2">The sequence shown here is derived from an EMBL/GenBank/DDBJ whole genome shotgun (WGS) entry which is preliminary data.</text>
</comment>
<dbReference type="EMBL" id="JBIRWE010000002">
    <property type="protein sequence ID" value="MFI1963975.1"/>
    <property type="molecule type" value="Genomic_DNA"/>
</dbReference>
<sequence>MIWEALGSMVLGLTVAYAAARWLPGRLPARPLVLVTGAVAALFGALITYTVIGAGHPLATLLGGLAVGAALLSLLVRPAGGRQVRRSPAV</sequence>
<keyword evidence="1" id="KW-1133">Transmembrane helix</keyword>
<accession>A0ABW7UQI5</accession>
<organism evidence="2 3">
    <name type="scientific">Streptomyces pathocidini</name>
    <dbReference type="NCBI Taxonomy" id="1650571"/>
    <lineage>
        <taxon>Bacteria</taxon>
        <taxon>Bacillati</taxon>
        <taxon>Actinomycetota</taxon>
        <taxon>Actinomycetes</taxon>
        <taxon>Kitasatosporales</taxon>
        <taxon>Streptomycetaceae</taxon>
        <taxon>Streptomyces</taxon>
    </lineage>
</organism>
<feature type="transmembrane region" description="Helical" evidence="1">
    <location>
        <begin position="58"/>
        <end position="76"/>
    </location>
</feature>
<feature type="transmembrane region" description="Helical" evidence="1">
    <location>
        <begin position="31"/>
        <end position="52"/>
    </location>
</feature>
<evidence type="ECO:0000313" key="3">
    <source>
        <dbReference type="Proteomes" id="UP001611548"/>
    </source>
</evidence>
<keyword evidence="1" id="KW-0812">Transmembrane</keyword>
<keyword evidence="3" id="KW-1185">Reference proteome</keyword>
<keyword evidence="1" id="KW-0472">Membrane</keyword>
<dbReference type="Proteomes" id="UP001611548">
    <property type="component" value="Unassembled WGS sequence"/>
</dbReference>
<feature type="transmembrane region" description="Helical" evidence="1">
    <location>
        <begin position="6"/>
        <end position="24"/>
    </location>
</feature>
<proteinExistence type="predicted"/>
<evidence type="ECO:0000256" key="1">
    <source>
        <dbReference type="SAM" id="Phobius"/>
    </source>
</evidence>
<evidence type="ECO:0008006" key="4">
    <source>
        <dbReference type="Google" id="ProtNLM"/>
    </source>
</evidence>
<name>A0ABW7UQI5_9ACTN</name>
<evidence type="ECO:0000313" key="2">
    <source>
        <dbReference type="EMBL" id="MFI1963975.1"/>
    </source>
</evidence>
<dbReference type="RefSeq" id="WP_055472274.1">
    <property type="nucleotide sequence ID" value="NZ_JBEZHZ010000012.1"/>
</dbReference>
<gene>
    <name evidence="2" type="ORF">ACH429_07540</name>
</gene>
<protein>
    <recommendedName>
        <fullName evidence="4">Integral membrane protein</fullName>
    </recommendedName>
</protein>
<reference evidence="2 3" key="1">
    <citation type="submission" date="2024-10" db="EMBL/GenBank/DDBJ databases">
        <title>The Natural Products Discovery Center: Release of the First 8490 Sequenced Strains for Exploring Actinobacteria Biosynthetic Diversity.</title>
        <authorList>
            <person name="Kalkreuter E."/>
            <person name="Kautsar S.A."/>
            <person name="Yang D."/>
            <person name="Bader C.D."/>
            <person name="Teijaro C.N."/>
            <person name="Fluegel L."/>
            <person name="Davis C.M."/>
            <person name="Simpson J.R."/>
            <person name="Lauterbach L."/>
            <person name="Steele A.D."/>
            <person name="Gui C."/>
            <person name="Meng S."/>
            <person name="Li G."/>
            <person name="Viehrig K."/>
            <person name="Ye F."/>
            <person name="Su P."/>
            <person name="Kiefer A.F."/>
            <person name="Nichols A."/>
            <person name="Cepeda A.J."/>
            <person name="Yan W."/>
            <person name="Fan B."/>
            <person name="Jiang Y."/>
            <person name="Adhikari A."/>
            <person name="Zheng C.-J."/>
            <person name="Schuster L."/>
            <person name="Cowan T.M."/>
            <person name="Smanski M.J."/>
            <person name="Chevrette M.G."/>
            <person name="De Carvalho L.P.S."/>
            <person name="Shen B."/>
        </authorList>
    </citation>
    <scope>NUCLEOTIDE SEQUENCE [LARGE SCALE GENOMIC DNA]</scope>
    <source>
        <strain evidence="2 3">NPDC020327</strain>
    </source>
</reference>